<dbReference type="Proteomes" id="UP001208938">
    <property type="component" value="Unassembled WGS sequence"/>
</dbReference>
<dbReference type="PRINTS" id="PR00164">
    <property type="entry name" value="ABC2TRNSPORT"/>
</dbReference>
<name>A0ABT3GZF9_9RHOB</name>
<evidence type="ECO:0000256" key="5">
    <source>
        <dbReference type="ARBA" id="ARBA00022692"/>
    </source>
</evidence>
<keyword evidence="6 8" id="KW-1133">Transmembrane helix</keyword>
<feature type="transmembrane region" description="Helical" evidence="8">
    <location>
        <begin position="292"/>
        <end position="310"/>
    </location>
</feature>
<evidence type="ECO:0000256" key="2">
    <source>
        <dbReference type="ARBA" id="ARBA00007783"/>
    </source>
</evidence>
<sequence length="471" mass="50692">MRRLFSPTRLRALLVKESIQMRRDRLTFAMMLAVPLVQLLLFGFAINTDPRELPAALVAPTQDRFTRSMVSALELTGYYRFIAPDATADAAERMIARGDVSFVVTVPSDFGRRIERGDPAQILIEADATDPSVASGAISTLSTVAASALAREAGVSPPRPAVEIVVHRRYNPEGITQYNIVPALLGVILQLTMVMMTSMALTRETERGTMENLLSMPATPLEIMLGKVLPYLVVGAVQVVVVLMAARVIFGVPLVGSLALILGGVLLFVLALVILGYVISTVSRTQMQAMQVTFFFFLPSLMLSGFMFPYRGMPVWAQWLGEIFPLTHFLRLIRSVMLKGADAATVADLAGGADGVCAGLCPDGAFAVPADPGLTGQVGGCSPPEPPSPKGTHGPPLETPVDIEGQMMRRLFVVAPFGQIAVMGFGKPVDKTVQHIEKHRALLRRDAGEPVGMAQTRRFLDRAGAARPLCG</sequence>
<keyword evidence="4 8" id="KW-1003">Cell membrane</keyword>
<comment type="similarity">
    <text evidence="2 8">Belongs to the ABC-2 integral membrane protein family.</text>
</comment>
<keyword evidence="7 8" id="KW-0472">Membrane</keyword>
<evidence type="ECO:0000256" key="1">
    <source>
        <dbReference type="ARBA" id="ARBA00004651"/>
    </source>
</evidence>
<evidence type="ECO:0000256" key="4">
    <source>
        <dbReference type="ARBA" id="ARBA00022475"/>
    </source>
</evidence>
<dbReference type="InterPro" id="IPR051449">
    <property type="entry name" value="ABC-2_transporter_component"/>
</dbReference>
<dbReference type="PROSITE" id="PS51012">
    <property type="entry name" value="ABC_TM2"/>
    <property type="match status" value="1"/>
</dbReference>
<evidence type="ECO:0000256" key="3">
    <source>
        <dbReference type="ARBA" id="ARBA00022448"/>
    </source>
</evidence>
<evidence type="ECO:0000313" key="11">
    <source>
        <dbReference type="EMBL" id="MCW1932875.1"/>
    </source>
</evidence>
<comment type="caution">
    <text evidence="8">Lacks conserved residue(s) required for the propagation of feature annotation.</text>
</comment>
<feature type="domain" description="ABC transmembrane type-2" evidence="10">
    <location>
        <begin position="142"/>
        <end position="371"/>
    </location>
</feature>
<keyword evidence="5 8" id="KW-0812">Transmembrane</keyword>
<feature type="transmembrane region" description="Helical" evidence="8">
    <location>
        <begin position="180"/>
        <end position="201"/>
    </location>
</feature>
<keyword evidence="3 8" id="KW-0813">Transport</keyword>
<keyword evidence="12" id="KW-1185">Reference proteome</keyword>
<accession>A0ABT3GZF9</accession>
<evidence type="ECO:0000259" key="10">
    <source>
        <dbReference type="PROSITE" id="PS51012"/>
    </source>
</evidence>
<feature type="transmembrane region" description="Helical" evidence="8">
    <location>
        <begin position="26"/>
        <end position="46"/>
    </location>
</feature>
<proteinExistence type="inferred from homology"/>
<evidence type="ECO:0000256" key="9">
    <source>
        <dbReference type="SAM" id="MobiDB-lite"/>
    </source>
</evidence>
<comment type="subcellular location">
    <subcellularLocation>
        <location evidence="8">Cell inner membrane</location>
        <topology evidence="8">Multi-pass membrane protein</topology>
    </subcellularLocation>
    <subcellularLocation>
        <location evidence="1">Cell membrane</location>
        <topology evidence="1">Multi-pass membrane protein</topology>
    </subcellularLocation>
</comment>
<dbReference type="InterPro" id="IPR047817">
    <property type="entry name" value="ABC2_TM_bact-type"/>
</dbReference>
<comment type="caution">
    <text evidence="11">The sequence shown here is derived from an EMBL/GenBank/DDBJ whole genome shotgun (WGS) entry which is preliminary data.</text>
</comment>
<gene>
    <name evidence="11" type="ORF">OKW52_11580</name>
</gene>
<dbReference type="Gene3D" id="3.40.1710.10">
    <property type="entry name" value="abc type-2 transporter like domain"/>
    <property type="match status" value="1"/>
</dbReference>
<reference evidence="11 12" key="1">
    <citation type="submission" date="2022-10" db="EMBL/GenBank/DDBJ databases">
        <title>Pararhodobacter sp. nov., isolated from marine algae.</title>
        <authorList>
            <person name="Choi B.J."/>
            <person name="Kim J.M."/>
            <person name="Lee J.K."/>
            <person name="Choi D.G."/>
            <person name="Jeon C.O."/>
        </authorList>
    </citation>
    <scope>NUCLEOTIDE SEQUENCE [LARGE SCALE GENOMIC DNA]</scope>
    <source>
        <strain evidence="11 12">ZQ420</strain>
    </source>
</reference>
<dbReference type="InterPro" id="IPR013525">
    <property type="entry name" value="ABC2_TM"/>
</dbReference>
<protein>
    <recommendedName>
        <fullName evidence="8">Transport permease protein</fullName>
    </recommendedName>
</protein>
<evidence type="ECO:0000256" key="8">
    <source>
        <dbReference type="RuleBase" id="RU361157"/>
    </source>
</evidence>
<feature type="region of interest" description="Disordered" evidence="9">
    <location>
        <begin position="376"/>
        <end position="397"/>
    </location>
</feature>
<dbReference type="PANTHER" id="PTHR30294:SF29">
    <property type="entry name" value="MULTIDRUG ABC TRANSPORTER PERMEASE YBHS-RELATED"/>
    <property type="match status" value="1"/>
</dbReference>
<dbReference type="InterPro" id="IPR000412">
    <property type="entry name" value="ABC_2_transport"/>
</dbReference>
<evidence type="ECO:0000256" key="6">
    <source>
        <dbReference type="ARBA" id="ARBA00022989"/>
    </source>
</evidence>
<organism evidence="11 12">
    <name type="scientific">Pararhodobacter zhoushanensis</name>
    <dbReference type="NCBI Taxonomy" id="2479545"/>
    <lineage>
        <taxon>Bacteria</taxon>
        <taxon>Pseudomonadati</taxon>
        <taxon>Pseudomonadota</taxon>
        <taxon>Alphaproteobacteria</taxon>
        <taxon>Rhodobacterales</taxon>
        <taxon>Paracoccaceae</taxon>
        <taxon>Pararhodobacter</taxon>
    </lineage>
</organism>
<dbReference type="Pfam" id="PF12698">
    <property type="entry name" value="ABC2_membrane_3"/>
    <property type="match status" value="1"/>
</dbReference>
<evidence type="ECO:0000313" key="12">
    <source>
        <dbReference type="Proteomes" id="UP001208938"/>
    </source>
</evidence>
<feature type="transmembrane region" description="Helical" evidence="8">
    <location>
        <begin position="228"/>
        <end position="250"/>
    </location>
</feature>
<dbReference type="EMBL" id="JAPDFL010000001">
    <property type="protein sequence ID" value="MCW1932875.1"/>
    <property type="molecule type" value="Genomic_DNA"/>
</dbReference>
<evidence type="ECO:0000256" key="7">
    <source>
        <dbReference type="ARBA" id="ARBA00023136"/>
    </source>
</evidence>
<feature type="transmembrane region" description="Helical" evidence="8">
    <location>
        <begin position="256"/>
        <end position="280"/>
    </location>
</feature>
<dbReference type="PANTHER" id="PTHR30294">
    <property type="entry name" value="MEMBRANE COMPONENT OF ABC TRANSPORTER YHHJ-RELATED"/>
    <property type="match status" value="1"/>
</dbReference>